<reference evidence="2" key="1">
    <citation type="submission" date="2023-06" db="EMBL/GenBank/DDBJ databases">
        <authorList>
            <person name="Kurt Z."/>
        </authorList>
    </citation>
    <scope>NUCLEOTIDE SEQUENCE</scope>
</reference>
<dbReference type="EMBL" id="CAXDID020000161">
    <property type="protein sequence ID" value="CAL6044775.1"/>
    <property type="molecule type" value="Genomic_DNA"/>
</dbReference>
<feature type="transmembrane region" description="Helical" evidence="1">
    <location>
        <begin position="117"/>
        <end position="136"/>
    </location>
</feature>
<protein>
    <submittedName>
        <fullName evidence="3">Hypothetical_protein</fullName>
    </submittedName>
</protein>
<feature type="transmembrane region" description="Helical" evidence="1">
    <location>
        <begin position="46"/>
        <end position="65"/>
    </location>
</feature>
<comment type="caution">
    <text evidence="2">The sequence shown here is derived from an EMBL/GenBank/DDBJ whole genome shotgun (WGS) entry which is preliminary data.</text>
</comment>
<keyword evidence="4" id="KW-1185">Reference proteome</keyword>
<feature type="transmembrane region" description="Helical" evidence="1">
    <location>
        <begin position="85"/>
        <end position="105"/>
    </location>
</feature>
<accession>A0AA86UVC2</accession>
<name>A0AA86UVC2_9EUKA</name>
<gene>
    <name evidence="3" type="ORF">HINF_LOCUS40721</name>
    <name evidence="2" type="ORF">HINF_LOCUS60885</name>
</gene>
<dbReference type="EMBL" id="CATOUU010001119">
    <property type="protein sequence ID" value="CAI9973240.1"/>
    <property type="molecule type" value="Genomic_DNA"/>
</dbReference>
<keyword evidence="1" id="KW-0472">Membrane</keyword>
<feature type="transmembrane region" description="Helical" evidence="1">
    <location>
        <begin position="156"/>
        <end position="173"/>
    </location>
</feature>
<proteinExistence type="predicted"/>
<sequence length="203" mass="22840">MNSTTKLSKLGSSQNSTYTKQEEPLIQDISNQNDKIIMPCVLINQIITKIFAIISGVCCIVQYILKLVQSVKNTSKFTFITFQSWIISLSNITFGIILIISVCLPSKSSVKDKFRKYLRPFCDPLICCCITFYLLVAQAPPQLFSQVTKIEEAQSAFLVLGTVGCALMLIFGLQRICDTQSAKLYYKYKGVSSQELKDFKLEL</sequence>
<organism evidence="2">
    <name type="scientific">Hexamita inflata</name>
    <dbReference type="NCBI Taxonomy" id="28002"/>
    <lineage>
        <taxon>Eukaryota</taxon>
        <taxon>Metamonada</taxon>
        <taxon>Diplomonadida</taxon>
        <taxon>Hexamitidae</taxon>
        <taxon>Hexamitinae</taxon>
        <taxon>Hexamita</taxon>
    </lineage>
</organism>
<evidence type="ECO:0000313" key="2">
    <source>
        <dbReference type="EMBL" id="CAI9973240.1"/>
    </source>
</evidence>
<evidence type="ECO:0000313" key="4">
    <source>
        <dbReference type="Proteomes" id="UP001642409"/>
    </source>
</evidence>
<evidence type="ECO:0000313" key="3">
    <source>
        <dbReference type="EMBL" id="CAL6044775.1"/>
    </source>
</evidence>
<evidence type="ECO:0000256" key="1">
    <source>
        <dbReference type="SAM" id="Phobius"/>
    </source>
</evidence>
<reference evidence="3 4" key="2">
    <citation type="submission" date="2024-07" db="EMBL/GenBank/DDBJ databases">
        <authorList>
            <person name="Akdeniz Z."/>
        </authorList>
    </citation>
    <scope>NUCLEOTIDE SEQUENCE [LARGE SCALE GENOMIC DNA]</scope>
</reference>
<keyword evidence="1" id="KW-1133">Transmembrane helix</keyword>
<dbReference type="Proteomes" id="UP001642409">
    <property type="component" value="Unassembled WGS sequence"/>
</dbReference>
<dbReference type="AlphaFoldDB" id="A0AA86UVC2"/>
<keyword evidence="1" id="KW-0812">Transmembrane</keyword>